<dbReference type="AlphaFoldDB" id="A0AAD5UBU5"/>
<name>A0AAD5UBU5_9FUNG</name>
<dbReference type="PANTHER" id="PTHR14790:SF15">
    <property type="entry name" value="RECQ-MEDIATED GENOME INSTABILITY PROTEIN 1"/>
    <property type="match status" value="1"/>
</dbReference>
<gene>
    <name evidence="4" type="ORF">HK099_000042</name>
</gene>
<organism evidence="4 5">
    <name type="scientific">Clydaea vesicula</name>
    <dbReference type="NCBI Taxonomy" id="447962"/>
    <lineage>
        <taxon>Eukaryota</taxon>
        <taxon>Fungi</taxon>
        <taxon>Fungi incertae sedis</taxon>
        <taxon>Chytridiomycota</taxon>
        <taxon>Chytridiomycota incertae sedis</taxon>
        <taxon>Chytridiomycetes</taxon>
        <taxon>Lobulomycetales</taxon>
        <taxon>Lobulomycetaceae</taxon>
        <taxon>Clydaea</taxon>
    </lineage>
</organism>
<dbReference type="InterPro" id="IPR013894">
    <property type="entry name" value="RMI1_OB"/>
</dbReference>
<proteinExistence type="inferred from homology"/>
<accession>A0AAD5UBU5</accession>
<dbReference type="GO" id="GO:0000724">
    <property type="term" value="P:double-strand break repair via homologous recombination"/>
    <property type="evidence" value="ECO:0007669"/>
    <property type="project" value="TreeGrafter"/>
</dbReference>
<keyword evidence="5" id="KW-1185">Reference proteome</keyword>
<protein>
    <recommendedName>
        <fullName evidence="2">RecQ-mediated genome instability protein 1</fullName>
    </recommendedName>
</protein>
<feature type="domain" description="RecQ mediated genome instability protein 1 OB-fold" evidence="3">
    <location>
        <begin position="35"/>
        <end position="107"/>
    </location>
</feature>
<dbReference type="InterPro" id="IPR042470">
    <property type="entry name" value="RMI1_N_C_sf"/>
</dbReference>
<dbReference type="GO" id="GO:0000712">
    <property type="term" value="P:resolution of meiotic recombination intermediates"/>
    <property type="evidence" value="ECO:0007669"/>
    <property type="project" value="TreeGrafter"/>
</dbReference>
<dbReference type="GO" id="GO:0016604">
    <property type="term" value="C:nuclear body"/>
    <property type="evidence" value="ECO:0007669"/>
    <property type="project" value="TreeGrafter"/>
</dbReference>
<dbReference type="Gene3D" id="2.40.50.770">
    <property type="entry name" value="RecQ-mediated genome instability protein Rmi1, C-terminal domain"/>
    <property type="match status" value="1"/>
</dbReference>
<dbReference type="GO" id="GO:0031422">
    <property type="term" value="C:RecQ family helicase-topoisomerase III complex"/>
    <property type="evidence" value="ECO:0007669"/>
    <property type="project" value="TreeGrafter"/>
</dbReference>
<evidence type="ECO:0000259" key="3">
    <source>
        <dbReference type="Pfam" id="PF08585"/>
    </source>
</evidence>
<evidence type="ECO:0000256" key="1">
    <source>
        <dbReference type="ARBA" id="ARBA00006395"/>
    </source>
</evidence>
<dbReference type="EMBL" id="JADGJW010000001">
    <property type="protein sequence ID" value="KAJ3228487.1"/>
    <property type="molecule type" value="Genomic_DNA"/>
</dbReference>
<reference evidence="4" key="1">
    <citation type="submission" date="2020-05" db="EMBL/GenBank/DDBJ databases">
        <title>Phylogenomic resolution of chytrid fungi.</title>
        <authorList>
            <person name="Stajich J.E."/>
            <person name="Amses K."/>
            <person name="Simmons R."/>
            <person name="Seto K."/>
            <person name="Myers J."/>
            <person name="Bonds A."/>
            <person name="Quandt C.A."/>
            <person name="Barry K."/>
            <person name="Liu P."/>
            <person name="Grigoriev I."/>
            <person name="Longcore J.E."/>
            <person name="James T.Y."/>
        </authorList>
    </citation>
    <scope>NUCLEOTIDE SEQUENCE</scope>
    <source>
        <strain evidence="4">JEL0476</strain>
    </source>
</reference>
<sequence>MLQQSITYLLNKILEFKESKRNNCLAEKPDLKVDLVNFKKTILRFEFNDGCAENAFSAFEFKPIKFFKLDMPLGLKVLLKPSLIRRGIILLEEKNMVILGGHVPEFNAVPILIRLENKFRSSLGHKVESYETGNIEDTFPIYPQFDTTRIDMEDISNTHLKLEVQKEKGDPRHTFNNALLVSNDGKMTTNNTRSKNQQSTEWSNFNNINVVDDAYEFTNDDIFGNEFKTDNKKEVNIDELLIVISDDDKDLKGNQFQCNKRNIIVLSDDDDFEIAGYISKLFDLKVDPAMNDINQLVDIDDGTRKTTM</sequence>
<evidence type="ECO:0000313" key="4">
    <source>
        <dbReference type="EMBL" id="KAJ3228487.1"/>
    </source>
</evidence>
<evidence type="ECO:0000256" key="2">
    <source>
        <dbReference type="ARBA" id="ARBA00018987"/>
    </source>
</evidence>
<evidence type="ECO:0000313" key="5">
    <source>
        <dbReference type="Proteomes" id="UP001211065"/>
    </source>
</evidence>
<comment type="caution">
    <text evidence="4">The sequence shown here is derived from an EMBL/GenBank/DDBJ whole genome shotgun (WGS) entry which is preliminary data.</text>
</comment>
<dbReference type="PANTHER" id="PTHR14790">
    <property type="entry name" value="RECQ-MEDIATED GENOME INSTABILITY PROTEIN 1 RMI1"/>
    <property type="match status" value="1"/>
</dbReference>
<dbReference type="Proteomes" id="UP001211065">
    <property type="component" value="Unassembled WGS sequence"/>
</dbReference>
<comment type="similarity">
    <text evidence="1">Belongs to the RMI1 family.</text>
</comment>
<dbReference type="Pfam" id="PF08585">
    <property type="entry name" value="RMI1_N_C"/>
    <property type="match status" value="1"/>
</dbReference>